<evidence type="ECO:0000313" key="2">
    <source>
        <dbReference type="EMBL" id="CAH4037486.1"/>
    </source>
</evidence>
<keyword evidence="3" id="KW-1185">Reference proteome</keyword>
<comment type="caution">
    <text evidence="2">The sequence shown here is derived from an EMBL/GenBank/DDBJ whole genome shotgun (WGS) entry which is preliminary data.</text>
</comment>
<name>A0A9P0XK90_PIEBR</name>
<protein>
    <submittedName>
        <fullName evidence="2">Uncharacterized protein</fullName>
    </submittedName>
</protein>
<reference evidence="2" key="1">
    <citation type="submission" date="2022-05" db="EMBL/GenBank/DDBJ databases">
        <authorList>
            <person name="Okamura Y."/>
        </authorList>
    </citation>
    <scope>NUCLEOTIDE SEQUENCE</scope>
</reference>
<accession>A0A9P0XK90</accession>
<dbReference type="Proteomes" id="UP001152562">
    <property type="component" value="Unassembled WGS sequence"/>
</dbReference>
<dbReference type="EMBL" id="CALOZG010000085">
    <property type="protein sequence ID" value="CAH4037486.1"/>
    <property type="molecule type" value="Genomic_DNA"/>
</dbReference>
<sequence length="76" mass="8813">MVINSQKYPFLEYLNHWHIINVFIKKFLKSKVVCPRTVAPKDVYNTADEAEAERKRLEAAAPKKRRASSLLRAAQN</sequence>
<proteinExistence type="predicted"/>
<organism evidence="2 3">
    <name type="scientific">Pieris brassicae</name>
    <name type="common">White butterfly</name>
    <name type="synonym">Large white butterfly</name>
    <dbReference type="NCBI Taxonomy" id="7116"/>
    <lineage>
        <taxon>Eukaryota</taxon>
        <taxon>Metazoa</taxon>
        <taxon>Ecdysozoa</taxon>
        <taxon>Arthropoda</taxon>
        <taxon>Hexapoda</taxon>
        <taxon>Insecta</taxon>
        <taxon>Pterygota</taxon>
        <taxon>Neoptera</taxon>
        <taxon>Endopterygota</taxon>
        <taxon>Lepidoptera</taxon>
        <taxon>Glossata</taxon>
        <taxon>Ditrysia</taxon>
        <taxon>Papilionoidea</taxon>
        <taxon>Pieridae</taxon>
        <taxon>Pierinae</taxon>
        <taxon>Pieris</taxon>
    </lineage>
</organism>
<evidence type="ECO:0000256" key="1">
    <source>
        <dbReference type="SAM" id="MobiDB-lite"/>
    </source>
</evidence>
<evidence type="ECO:0000313" key="3">
    <source>
        <dbReference type="Proteomes" id="UP001152562"/>
    </source>
</evidence>
<dbReference type="AlphaFoldDB" id="A0A9P0XK90"/>
<gene>
    <name evidence="2" type="ORF">PIBRA_LOCUS13154</name>
</gene>
<feature type="region of interest" description="Disordered" evidence="1">
    <location>
        <begin position="55"/>
        <end position="76"/>
    </location>
</feature>